<dbReference type="InterPro" id="IPR006016">
    <property type="entry name" value="UspA"/>
</dbReference>
<dbReference type="Proteomes" id="UP000056968">
    <property type="component" value="Chromosome"/>
</dbReference>
<evidence type="ECO:0000313" key="3">
    <source>
        <dbReference type="EMBL" id="ALR21262.1"/>
    </source>
</evidence>
<dbReference type="STRING" id="1332080.ATN00_14175"/>
<dbReference type="Pfam" id="PF00582">
    <property type="entry name" value="Usp"/>
    <property type="match status" value="1"/>
</dbReference>
<accession>A0A0S3F0Q4</accession>
<evidence type="ECO:0000313" key="4">
    <source>
        <dbReference type="Proteomes" id="UP000056968"/>
    </source>
</evidence>
<dbReference type="RefSeq" id="WP_062065845.1">
    <property type="nucleotide sequence ID" value="NZ_CP013264.1"/>
</dbReference>
<dbReference type="CDD" id="cd00293">
    <property type="entry name" value="USP-like"/>
    <property type="match status" value="1"/>
</dbReference>
<feature type="domain" description="UspA" evidence="2">
    <location>
        <begin position="151"/>
        <end position="270"/>
    </location>
</feature>
<proteinExistence type="inferred from homology"/>
<dbReference type="InterPro" id="IPR006015">
    <property type="entry name" value="Universal_stress_UspA"/>
</dbReference>
<organism evidence="3 4">
    <name type="scientific">Sphingobium baderi</name>
    <dbReference type="NCBI Taxonomy" id="1332080"/>
    <lineage>
        <taxon>Bacteria</taxon>
        <taxon>Pseudomonadati</taxon>
        <taxon>Pseudomonadota</taxon>
        <taxon>Alphaproteobacteria</taxon>
        <taxon>Sphingomonadales</taxon>
        <taxon>Sphingomonadaceae</taxon>
        <taxon>Sphingobium</taxon>
    </lineage>
</organism>
<gene>
    <name evidence="3" type="ORF">ATN00_14175</name>
</gene>
<evidence type="ECO:0000256" key="1">
    <source>
        <dbReference type="ARBA" id="ARBA00008791"/>
    </source>
</evidence>
<evidence type="ECO:0000259" key="2">
    <source>
        <dbReference type="Pfam" id="PF00582"/>
    </source>
</evidence>
<dbReference type="PANTHER" id="PTHR46268">
    <property type="entry name" value="STRESS RESPONSE PROTEIN NHAX"/>
    <property type="match status" value="1"/>
</dbReference>
<protein>
    <submittedName>
        <fullName evidence="3">Universal stress protein UspA</fullName>
    </submittedName>
</protein>
<dbReference type="PANTHER" id="PTHR46268:SF15">
    <property type="entry name" value="UNIVERSAL STRESS PROTEIN HP_0031"/>
    <property type="match status" value="1"/>
</dbReference>
<dbReference type="Gene3D" id="3.40.50.12370">
    <property type="match status" value="1"/>
</dbReference>
<sequence>MKSVLLHIHDDQGAESRLQAACDLARGCKAHIQCVQVRSAPDLVAADMYGGGAFAPVITEELREIDDRLRVQVEDRLRREGVSWDWRQVDGETVGALLRAAKLSDIIVATLPEGPRKDFKDPLPIVSDLALGGRTPVLAMPQSAKCFKMPGRALVAWDGSHEAASAIKAAIPLLQRTQDVHVVTVEETDKRAFPSTEVPEYLSRHAIPAQMHSWSRDGEAVETALLGAISALAADWVVMGAFGHSRLRELVFGGVTRRMLRDARIPLLLAH</sequence>
<dbReference type="SUPFAM" id="SSF52402">
    <property type="entry name" value="Adenine nucleotide alpha hydrolases-like"/>
    <property type="match status" value="2"/>
</dbReference>
<comment type="similarity">
    <text evidence="1">Belongs to the universal stress protein A family.</text>
</comment>
<dbReference type="PRINTS" id="PR01438">
    <property type="entry name" value="UNVRSLSTRESS"/>
</dbReference>
<reference evidence="3 4" key="1">
    <citation type="submission" date="2015-11" db="EMBL/GenBank/DDBJ databases">
        <title>A Two-component Flavoprotein Monooxygenase System MeaXY Responsible for para-Hydroxylation of 2-Methyl-6-ethylaniline and 2,6-Diethylaniline in Sphingobium baderi DE-13.</title>
        <authorList>
            <person name="Cheng M."/>
            <person name="Meng Q."/>
            <person name="Yang Y."/>
            <person name="Chu C."/>
            <person name="Yan X."/>
            <person name="He J."/>
            <person name="Li S."/>
        </authorList>
    </citation>
    <scope>NUCLEOTIDE SEQUENCE [LARGE SCALE GENOMIC DNA]</scope>
    <source>
        <strain evidence="3 4">DE-13</strain>
    </source>
</reference>
<dbReference type="EMBL" id="CP013264">
    <property type="protein sequence ID" value="ALR21262.1"/>
    <property type="molecule type" value="Genomic_DNA"/>
</dbReference>
<dbReference type="OrthoDB" id="9804721at2"/>
<dbReference type="KEGG" id="sbd:ATN00_14175"/>
<keyword evidence="4" id="KW-1185">Reference proteome</keyword>
<name>A0A0S3F0Q4_9SPHN</name>
<dbReference type="AlphaFoldDB" id="A0A0S3F0Q4"/>